<sequence>MGLLDDPEGSPSCSSARQMVVPGGQGQYAQVLQMNAIDPIPPPSQAAQASAIDRYKELQRASPELVANFESYFSAWQSARDRCDRPEFHTLVKMGTAILPLVIGMLLDGDNFTAVYLYNALEDDRQQSLIIDVNMDRKW</sequence>
<accession>A0ACC1QYK9</accession>
<reference evidence="1" key="1">
    <citation type="submission" date="2022-07" db="EMBL/GenBank/DDBJ databases">
        <title>Genome Sequence of Lecanicillium saksenae.</title>
        <authorList>
            <person name="Buettner E."/>
        </authorList>
    </citation>
    <scope>NUCLEOTIDE SEQUENCE</scope>
    <source>
        <strain evidence="1">VT-O1</strain>
    </source>
</reference>
<evidence type="ECO:0000313" key="2">
    <source>
        <dbReference type="Proteomes" id="UP001148737"/>
    </source>
</evidence>
<evidence type="ECO:0000313" key="1">
    <source>
        <dbReference type="EMBL" id="KAJ3494759.1"/>
    </source>
</evidence>
<keyword evidence="2" id="KW-1185">Reference proteome</keyword>
<dbReference type="Proteomes" id="UP001148737">
    <property type="component" value="Unassembled WGS sequence"/>
</dbReference>
<protein>
    <submittedName>
        <fullName evidence="1">Uncharacterized protein</fullName>
    </submittedName>
</protein>
<dbReference type="EMBL" id="JANAKD010000346">
    <property type="protein sequence ID" value="KAJ3494759.1"/>
    <property type="molecule type" value="Genomic_DNA"/>
</dbReference>
<name>A0ACC1QYK9_9HYPO</name>
<gene>
    <name evidence="1" type="ORF">NLG97_g3869</name>
</gene>
<proteinExistence type="predicted"/>
<comment type="caution">
    <text evidence="1">The sequence shown here is derived from an EMBL/GenBank/DDBJ whole genome shotgun (WGS) entry which is preliminary data.</text>
</comment>
<organism evidence="1 2">
    <name type="scientific">Lecanicillium saksenae</name>
    <dbReference type="NCBI Taxonomy" id="468837"/>
    <lineage>
        <taxon>Eukaryota</taxon>
        <taxon>Fungi</taxon>
        <taxon>Dikarya</taxon>
        <taxon>Ascomycota</taxon>
        <taxon>Pezizomycotina</taxon>
        <taxon>Sordariomycetes</taxon>
        <taxon>Hypocreomycetidae</taxon>
        <taxon>Hypocreales</taxon>
        <taxon>Cordycipitaceae</taxon>
        <taxon>Lecanicillium</taxon>
    </lineage>
</organism>